<feature type="transmembrane region" description="Helical" evidence="1">
    <location>
        <begin position="155"/>
        <end position="173"/>
    </location>
</feature>
<gene>
    <name evidence="2" type="ORF">GCM10009836_46170</name>
</gene>
<sequence length="193" mass="19496">MTTAYLPVTTYKQRVPATRRRDARSSTQSLIVTLCLAVAFGALIAGELLAGRPAGVVAAAAAALVAAVRLRAPLPGPRIHDRELDLVIGAGAAFVAVALLVGQVVAPGRALGVLAVTPVVVAVLAVALGTRRLWHARGIPVVTALGWFLPWAGPLPIALASAGLVGVVALLSVRGRAVRLPGIRGAGVRGGTA</sequence>
<accession>A0ABN2NAS1</accession>
<proteinExistence type="predicted"/>
<comment type="caution">
    <text evidence="2">The sequence shown here is derived from an EMBL/GenBank/DDBJ whole genome shotgun (WGS) entry which is preliminary data.</text>
</comment>
<feature type="transmembrane region" description="Helical" evidence="1">
    <location>
        <begin position="84"/>
        <end position="104"/>
    </location>
</feature>
<reference evidence="2 3" key="1">
    <citation type="journal article" date="2019" name="Int. J. Syst. Evol. Microbiol.">
        <title>The Global Catalogue of Microorganisms (GCM) 10K type strain sequencing project: providing services to taxonomists for standard genome sequencing and annotation.</title>
        <authorList>
            <consortium name="The Broad Institute Genomics Platform"/>
            <consortium name="The Broad Institute Genome Sequencing Center for Infectious Disease"/>
            <person name="Wu L."/>
            <person name="Ma J."/>
        </authorList>
    </citation>
    <scope>NUCLEOTIDE SEQUENCE [LARGE SCALE GENOMIC DNA]</scope>
    <source>
        <strain evidence="2 3">JCM 16009</strain>
    </source>
</reference>
<evidence type="ECO:0000313" key="3">
    <source>
        <dbReference type="Proteomes" id="UP001500449"/>
    </source>
</evidence>
<dbReference type="EMBL" id="BAAAQK010000018">
    <property type="protein sequence ID" value="GAA1860782.1"/>
    <property type="molecule type" value="Genomic_DNA"/>
</dbReference>
<organism evidence="2 3">
    <name type="scientific">Pseudonocardia ailaonensis</name>
    <dbReference type="NCBI Taxonomy" id="367279"/>
    <lineage>
        <taxon>Bacteria</taxon>
        <taxon>Bacillati</taxon>
        <taxon>Actinomycetota</taxon>
        <taxon>Actinomycetes</taxon>
        <taxon>Pseudonocardiales</taxon>
        <taxon>Pseudonocardiaceae</taxon>
        <taxon>Pseudonocardia</taxon>
    </lineage>
</organism>
<evidence type="ECO:0000256" key="1">
    <source>
        <dbReference type="SAM" id="Phobius"/>
    </source>
</evidence>
<name>A0ABN2NAS1_9PSEU</name>
<feature type="transmembrane region" description="Helical" evidence="1">
    <location>
        <begin position="110"/>
        <end position="128"/>
    </location>
</feature>
<keyword evidence="1" id="KW-0812">Transmembrane</keyword>
<keyword evidence="1" id="KW-1133">Transmembrane helix</keyword>
<feature type="transmembrane region" description="Helical" evidence="1">
    <location>
        <begin position="29"/>
        <end position="48"/>
    </location>
</feature>
<protein>
    <submittedName>
        <fullName evidence="2">Uncharacterized protein</fullName>
    </submittedName>
</protein>
<keyword evidence="3" id="KW-1185">Reference proteome</keyword>
<dbReference type="Proteomes" id="UP001500449">
    <property type="component" value="Unassembled WGS sequence"/>
</dbReference>
<evidence type="ECO:0000313" key="2">
    <source>
        <dbReference type="EMBL" id="GAA1860782.1"/>
    </source>
</evidence>
<keyword evidence="1" id="KW-0472">Membrane</keyword>